<reference evidence="5 7" key="1">
    <citation type="submission" date="2015-09" db="EMBL/GenBank/DDBJ databases">
        <authorList>
            <consortium name="Pathogen Informatics"/>
        </authorList>
    </citation>
    <scope>NUCLEOTIDE SEQUENCE [LARGE SCALE GENOMIC DNA]</scope>
    <source>
        <strain evidence="5 7">2789STDY5608850</strain>
    </source>
</reference>
<evidence type="ECO:0000313" key="5">
    <source>
        <dbReference type="EMBL" id="CUP25270.1"/>
    </source>
</evidence>
<dbReference type="InterPro" id="IPR013342">
    <property type="entry name" value="Mandelate_racemase_C"/>
</dbReference>
<dbReference type="InterPro" id="IPR013341">
    <property type="entry name" value="Mandelate_racemase_N_dom"/>
</dbReference>
<dbReference type="Gene3D" id="3.20.20.120">
    <property type="entry name" value="Enolase-like C-terminal domain"/>
    <property type="match status" value="1"/>
</dbReference>
<comment type="cofactor">
    <cofactor evidence="1">
        <name>Mg(2+)</name>
        <dbReference type="ChEBI" id="CHEBI:18420"/>
    </cofactor>
</comment>
<dbReference type="InterPro" id="IPR029065">
    <property type="entry name" value="Enolase_C-like"/>
</dbReference>
<sequence length="384" mass="42841">MKITDVEGIILESPDKYLNPAGSEEATGVAYCFLIKISTDEGITGWSDVETAPHVASSLIGAPRTGSDMMEGIREMLIGEDPFEVEKIWNKLYLGTAYYGRRGVAIQVMSGVDIACYDIIGKAVGRPVYQLLGGGYRKQVRAYASTLFRPTPADIKRACDYYMSKGFTAIKFGWGVFGQNVIRDIELVKAAREAVGDRVELLVDAGWKTSRSAYDAVELLRRLEPYRIYWLEDFLHPENYEGYRKVKEAGVKTRLAAGEQEATGWGFRRLIQEGKIDVAQPDISRCGGFTQIRKIIWEAEAAGIDVCPHAWLTDLLTAASLHVNAVLPRSLFLEYNVSSSPMLREIIDNPVQMDENGMMDVPQGPGLGITVNEKAIEKYRVYEW</sequence>
<dbReference type="InterPro" id="IPR036849">
    <property type="entry name" value="Enolase-like_C_sf"/>
</dbReference>
<dbReference type="EMBL" id="QSSQ01000011">
    <property type="protein sequence ID" value="RGM04072.1"/>
    <property type="molecule type" value="Genomic_DNA"/>
</dbReference>
<organism evidence="5 7">
    <name type="scientific">Hungatella hathewayi</name>
    <dbReference type="NCBI Taxonomy" id="154046"/>
    <lineage>
        <taxon>Bacteria</taxon>
        <taxon>Bacillati</taxon>
        <taxon>Bacillota</taxon>
        <taxon>Clostridia</taxon>
        <taxon>Lachnospirales</taxon>
        <taxon>Lachnospiraceae</taxon>
        <taxon>Hungatella</taxon>
    </lineage>
</organism>
<dbReference type="SUPFAM" id="SSF51604">
    <property type="entry name" value="Enolase C-terminal domain-like"/>
    <property type="match status" value="1"/>
</dbReference>
<dbReference type="EC" id="4.2.1.6" evidence="5"/>
<dbReference type="InterPro" id="IPR029017">
    <property type="entry name" value="Enolase-like_N"/>
</dbReference>
<name>A0A174LU87_9FIRM</name>
<keyword evidence="5" id="KW-0456">Lyase</keyword>
<dbReference type="PANTHER" id="PTHR13794:SF58">
    <property type="entry name" value="MITOCHONDRIAL ENOLASE SUPERFAMILY MEMBER 1"/>
    <property type="match status" value="1"/>
</dbReference>
<dbReference type="Gene3D" id="3.30.390.10">
    <property type="entry name" value="Enolase-like, N-terminal domain"/>
    <property type="match status" value="1"/>
</dbReference>
<evidence type="ECO:0000259" key="4">
    <source>
        <dbReference type="SMART" id="SM00922"/>
    </source>
</evidence>
<dbReference type="EMBL" id="CYZE01000022">
    <property type="protein sequence ID" value="CUP25270.1"/>
    <property type="molecule type" value="Genomic_DNA"/>
</dbReference>
<keyword evidence="3" id="KW-0460">Magnesium</keyword>
<evidence type="ECO:0000313" key="8">
    <source>
        <dbReference type="Proteomes" id="UP000261257"/>
    </source>
</evidence>
<dbReference type="SUPFAM" id="SSF54826">
    <property type="entry name" value="Enolase N-terminal domain-like"/>
    <property type="match status" value="1"/>
</dbReference>
<dbReference type="GO" id="GO:0000287">
    <property type="term" value="F:magnesium ion binding"/>
    <property type="evidence" value="ECO:0007669"/>
    <property type="project" value="TreeGrafter"/>
</dbReference>
<dbReference type="SFLD" id="SFLDG00179">
    <property type="entry name" value="mandelate_racemase"/>
    <property type="match status" value="1"/>
</dbReference>
<dbReference type="SMART" id="SM00922">
    <property type="entry name" value="MR_MLE"/>
    <property type="match status" value="1"/>
</dbReference>
<feature type="domain" description="Mandelate racemase/muconate lactonizing enzyme C-terminal" evidence="4">
    <location>
        <begin position="152"/>
        <end position="253"/>
    </location>
</feature>
<dbReference type="SFLD" id="SFLDS00001">
    <property type="entry name" value="Enolase"/>
    <property type="match status" value="1"/>
</dbReference>
<dbReference type="CDD" id="cd03316">
    <property type="entry name" value="MR_like"/>
    <property type="match status" value="1"/>
</dbReference>
<protein>
    <submittedName>
        <fullName evidence="5">Enolase superfamily enzyme related to L-alanine-DL-glutamate epimerase</fullName>
        <ecNumber evidence="5">4.2.1.6</ecNumber>
    </submittedName>
    <submittedName>
        <fullName evidence="6">Mandelate racemase/muconate lactonizing enzyme family protein</fullName>
    </submittedName>
</protein>
<dbReference type="Proteomes" id="UP000261257">
    <property type="component" value="Unassembled WGS sequence"/>
</dbReference>
<evidence type="ECO:0000256" key="2">
    <source>
        <dbReference type="ARBA" id="ARBA00022723"/>
    </source>
</evidence>
<keyword evidence="2" id="KW-0479">Metal-binding</keyword>
<proteinExistence type="predicted"/>
<dbReference type="Proteomes" id="UP000095651">
    <property type="component" value="Unassembled WGS sequence"/>
</dbReference>
<dbReference type="GO" id="GO:0016052">
    <property type="term" value="P:carbohydrate catabolic process"/>
    <property type="evidence" value="ECO:0007669"/>
    <property type="project" value="TreeGrafter"/>
</dbReference>
<evidence type="ECO:0000256" key="1">
    <source>
        <dbReference type="ARBA" id="ARBA00001946"/>
    </source>
</evidence>
<evidence type="ECO:0000313" key="7">
    <source>
        <dbReference type="Proteomes" id="UP000095651"/>
    </source>
</evidence>
<evidence type="ECO:0000256" key="3">
    <source>
        <dbReference type="ARBA" id="ARBA00022842"/>
    </source>
</evidence>
<gene>
    <name evidence="5" type="primary">dgoD_3</name>
    <name evidence="6" type="ORF">DXC39_13745</name>
    <name evidence="5" type="ORF">ERS852407_05430</name>
</gene>
<dbReference type="AlphaFoldDB" id="A0A174LU87"/>
<dbReference type="GO" id="GO:0008869">
    <property type="term" value="F:galactonate dehydratase activity"/>
    <property type="evidence" value="ECO:0007669"/>
    <property type="project" value="UniProtKB-EC"/>
</dbReference>
<dbReference type="RefSeq" id="WP_055659935.1">
    <property type="nucleotide sequence ID" value="NZ_CABIXC010000022.1"/>
</dbReference>
<accession>A0A174LU87</accession>
<reference evidence="6 8" key="2">
    <citation type="submission" date="2018-08" db="EMBL/GenBank/DDBJ databases">
        <title>A genome reference for cultivated species of the human gut microbiota.</title>
        <authorList>
            <person name="Zou Y."/>
            <person name="Xue W."/>
            <person name="Luo G."/>
        </authorList>
    </citation>
    <scope>NUCLEOTIDE SEQUENCE [LARGE SCALE GENOMIC DNA]</scope>
    <source>
        <strain evidence="6 8">TF05-11AC</strain>
    </source>
</reference>
<dbReference type="PANTHER" id="PTHR13794">
    <property type="entry name" value="ENOLASE SUPERFAMILY, MANDELATE RACEMASE"/>
    <property type="match status" value="1"/>
</dbReference>
<dbReference type="Pfam" id="PF13378">
    <property type="entry name" value="MR_MLE_C"/>
    <property type="match status" value="1"/>
</dbReference>
<dbReference type="InterPro" id="IPR046945">
    <property type="entry name" value="RHMD-like"/>
</dbReference>
<dbReference type="Pfam" id="PF02746">
    <property type="entry name" value="MR_MLE_N"/>
    <property type="match status" value="1"/>
</dbReference>
<evidence type="ECO:0000313" key="6">
    <source>
        <dbReference type="EMBL" id="RGM04072.1"/>
    </source>
</evidence>